<reference evidence="1" key="1">
    <citation type="submission" date="2021-06" db="EMBL/GenBank/DDBJ databases">
        <authorList>
            <person name="Kallberg Y."/>
            <person name="Tangrot J."/>
            <person name="Rosling A."/>
        </authorList>
    </citation>
    <scope>NUCLEOTIDE SEQUENCE</scope>
    <source>
        <strain evidence="1">AU212A</strain>
    </source>
</reference>
<organism evidence="1 2">
    <name type="scientific">Scutellospora calospora</name>
    <dbReference type="NCBI Taxonomy" id="85575"/>
    <lineage>
        <taxon>Eukaryota</taxon>
        <taxon>Fungi</taxon>
        <taxon>Fungi incertae sedis</taxon>
        <taxon>Mucoromycota</taxon>
        <taxon>Glomeromycotina</taxon>
        <taxon>Glomeromycetes</taxon>
        <taxon>Diversisporales</taxon>
        <taxon>Gigasporaceae</taxon>
        <taxon>Scutellospora</taxon>
    </lineage>
</organism>
<comment type="caution">
    <text evidence="1">The sequence shown here is derived from an EMBL/GenBank/DDBJ whole genome shotgun (WGS) entry which is preliminary data.</text>
</comment>
<evidence type="ECO:0000313" key="2">
    <source>
        <dbReference type="Proteomes" id="UP000789860"/>
    </source>
</evidence>
<dbReference type="Proteomes" id="UP000789860">
    <property type="component" value="Unassembled WGS sequence"/>
</dbReference>
<gene>
    <name evidence="1" type="ORF">SCALOS_LOCUS3124</name>
</gene>
<dbReference type="EMBL" id="CAJVPM010003229">
    <property type="protein sequence ID" value="CAG8498285.1"/>
    <property type="molecule type" value="Genomic_DNA"/>
</dbReference>
<protein>
    <submittedName>
        <fullName evidence="1">817_t:CDS:1</fullName>
    </submittedName>
</protein>
<sequence>PNKLDKVSSNSESETDSYIYKITKRVKDLKKQLEQNYSTLTVKEYNYKRAIFEYLSLLSNNNGHSKIKACLEVAQKLLSSRYRKHQKIIRIIDDKDIEIKCNIWIKSQNFKITLAIFKKFIKDELFPSVRILKKKTVSLKTTGIYYDGHEREDILEYKKTFLEKIFKHEKYMSKYEDEFMERIHPILPQGEKERVLVVYDECIFYSNDGKQEIDGCLCLQQSDIERYSNISKEAKCYLIPSANQEAVFTFDNSSNHDAFSEDTLIASRMNLGSDGKQLIMHDTYFGKNNQIQSIVFLETDSDIKLYEEIYSELDKKLQGKPKGIKQVLTEREKWPSEGLVLDCKKCKEKIKDTSRVSCYAY</sequence>
<evidence type="ECO:0000313" key="1">
    <source>
        <dbReference type="EMBL" id="CAG8498285.1"/>
    </source>
</evidence>
<keyword evidence="2" id="KW-1185">Reference proteome</keyword>
<proteinExistence type="predicted"/>
<accession>A0ACA9KWX8</accession>
<feature type="non-terminal residue" evidence="1">
    <location>
        <position position="1"/>
    </location>
</feature>
<feature type="non-terminal residue" evidence="1">
    <location>
        <position position="361"/>
    </location>
</feature>
<name>A0ACA9KWX8_9GLOM</name>